<protein>
    <submittedName>
        <fullName evidence="2">Uncharacterized protein</fullName>
    </submittedName>
</protein>
<evidence type="ECO:0000313" key="4">
    <source>
        <dbReference type="Proteomes" id="UP001222325"/>
    </source>
</evidence>
<name>A0AAD6TU12_9AGAR</name>
<keyword evidence="4" id="KW-1185">Reference proteome</keyword>
<dbReference type="EMBL" id="JARJCN010000097">
    <property type="protein sequence ID" value="KAJ7075386.1"/>
    <property type="molecule type" value="Genomic_DNA"/>
</dbReference>
<comment type="caution">
    <text evidence="2">The sequence shown here is derived from an EMBL/GenBank/DDBJ whole genome shotgun (WGS) entry which is preliminary data.</text>
</comment>
<feature type="region of interest" description="Disordered" evidence="1">
    <location>
        <begin position="1"/>
        <end position="24"/>
    </location>
</feature>
<evidence type="ECO:0000256" key="1">
    <source>
        <dbReference type="SAM" id="MobiDB-lite"/>
    </source>
</evidence>
<evidence type="ECO:0000313" key="3">
    <source>
        <dbReference type="EMBL" id="KAJ7080429.1"/>
    </source>
</evidence>
<dbReference type="Proteomes" id="UP001222325">
    <property type="component" value="Unassembled WGS sequence"/>
</dbReference>
<proteinExistence type="predicted"/>
<evidence type="ECO:0000313" key="2">
    <source>
        <dbReference type="EMBL" id="KAJ7075386.1"/>
    </source>
</evidence>
<accession>A0AAD6TU12</accession>
<dbReference type="EMBL" id="JARJCN010000055">
    <property type="protein sequence ID" value="KAJ7080429.1"/>
    <property type="molecule type" value="Genomic_DNA"/>
</dbReference>
<gene>
    <name evidence="3" type="ORF">B0H15DRAFT_953613</name>
    <name evidence="2" type="ORF">B0H15DRAFT_956544</name>
</gene>
<sequence length="242" mass="27966">MPHSSCLTIPPRNRRPSNITKRGFNEPTDSLLGFPCDFLPSTSKDEDILDPSRNAAWLRHDLALKYCYEAEVAFSIEGEHYSFPIVRTVYRRDRDLRKSEIVDFIKSGAIPPRYPPRDSNGVVNEPMNAENFRQMVSRFFVHTYVAFGRLFDELRERSTRRIVQRTPHHLEERFWSTVAVFGDWDHIGNAAPHDILSEVLRCGGEFWYLNALQRCSAVSYRIRTGRNASIPPPMCEDGFSDP</sequence>
<dbReference type="AlphaFoldDB" id="A0AAD6TU12"/>
<organism evidence="2 4">
    <name type="scientific">Mycena belliarum</name>
    <dbReference type="NCBI Taxonomy" id="1033014"/>
    <lineage>
        <taxon>Eukaryota</taxon>
        <taxon>Fungi</taxon>
        <taxon>Dikarya</taxon>
        <taxon>Basidiomycota</taxon>
        <taxon>Agaricomycotina</taxon>
        <taxon>Agaricomycetes</taxon>
        <taxon>Agaricomycetidae</taxon>
        <taxon>Agaricales</taxon>
        <taxon>Marasmiineae</taxon>
        <taxon>Mycenaceae</taxon>
        <taxon>Mycena</taxon>
    </lineage>
</organism>
<reference evidence="2" key="1">
    <citation type="submission" date="2023-03" db="EMBL/GenBank/DDBJ databases">
        <title>Massive genome expansion in bonnet fungi (Mycena s.s.) driven by repeated elements and novel gene families across ecological guilds.</title>
        <authorList>
            <consortium name="Lawrence Berkeley National Laboratory"/>
            <person name="Harder C.B."/>
            <person name="Miyauchi S."/>
            <person name="Viragh M."/>
            <person name="Kuo A."/>
            <person name="Thoen E."/>
            <person name="Andreopoulos B."/>
            <person name="Lu D."/>
            <person name="Skrede I."/>
            <person name="Drula E."/>
            <person name="Henrissat B."/>
            <person name="Morin E."/>
            <person name="Kohler A."/>
            <person name="Barry K."/>
            <person name="LaButti K."/>
            <person name="Morin E."/>
            <person name="Salamov A."/>
            <person name="Lipzen A."/>
            <person name="Mereny Z."/>
            <person name="Hegedus B."/>
            <person name="Baldrian P."/>
            <person name="Stursova M."/>
            <person name="Weitz H."/>
            <person name="Taylor A."/>
            <person name="Grigoriev I.V."/>
            <person name="Nagy L.G."/>
            <person name="Martin F."/>
            <person name="Kauserud H."/>
        </authorList>
    </citation>
    <scope>NUCLEOTIDE SEQUENCE</scope>
    <source>
        <strain evidence="2">CBHHK173m</strain>
    </source>
</reference>